<feature type="domain" description="AsmA" evidence="2">
    <location>
        <begin position="5"/>
        <end position="165"/>
    </location>
</feature>
<feature type="signal peptide" evidence="1">
    <location>
        <begin position="1"/>
        <end position="20"/>
    </location>
</feature>
<dbReference type="STRING" id="452638.Pnec_1137"/>
<dbReference type="PANTHER" id="PTHR30441">
    <property type="entry name" value="DUF748 DOMAIN-CONTAINING PROTEIN"/>
    <property type="match status" value="1"/>
</dbReference>
<dbReference type="Pfam" id="PF05170">
    <property type="entry name" value="AsmA"/>
    <property type="match status" value="1"/>
</dbReference>
<evidence type="ECO:0000259" key="2">
    <source>
        <dbReference type="Pfam" id="PF05170"/>
    </source>
</evidence>
<dbReference type="InterPro" id="IPR052894">
    <property type="entry name" value="AsmA-related"/>
</dbReference>
<proteinExistence type="predicted"/>
<accession>B1XVC6</accession>
<reference evidence="3" key="1">
    <citation type="submission" date="2008-03" db="EMBL/GenBank/DDBJ databases">
        <title>Complete sequence of Polynucleobacter necessarius STIR1.</title>
        <authorList>
            <consortium name="US DOE Joint Genome Institute"/>
            <person name="Copeland A."/>
            <person name="Lucas S."/>
            <person name="Lapidus A."/>
            <person name="Barry K."/>
            <person name="Detter J.C."/>
            <person name="Glavina del Rio T."/>
            <person name="Hammon N."/>
            <person name="Israni S."/>
            <person name="Dalin E."/>
            <person name="Tice H."/>
            <person name="Pitluck S."/>
            <person name="Chain P."/>
            <person name="Malfatti S."/>
            <person name="Shin M."/>
            <person name="Vergez L."/>
            <person name="Schmutz J."/>
            <person name="Larimer F."/>
            <person name="Land M."/>
            <person name="Hauser L."/>
            <person name="Kyrpides N."/>
            <person name="Kim E."/>
            <person name="Hahn M."/>
            <person name="Richardson P."/>
        </authorList>
    </citation>
    <scope>NUCLEOTIDE SEQUENCE [LARGE SCALE GENOMIC DNA]</scope>
    <source>
        <strain evidence="3">STIR1</strain>
    </source>
</reference>
<organism evidence="3">
    <name type="scientific">Polynucleobacter necessarius subsp. necessarius (strain STIR1)</name>
    <dbReference type="NCBI Taxonomy" id="452638"/>
    <lineage>
        <taxon>Bacteria</taxon>
        <taxon>Pseudomonadati</taxon>
        <taxon>Pseudomonadota</taxon>
        <taxon>Betaproteobacteria</taxon>
        <taxon>Burkholderiales</taxon>
        <taxon>Burkholderiaceae</taxon>
        <taxon>Polynucleobacter</taxon>
    </lineage>
</organism>
<dbReference type="eggNOG" id="COG2982">
    <property type="taxonomic scope" value="Bacteria"/>
</dbReference>
<dbReference type="AlphaFoldDB" id="B1XVC6"/>
<name>B1XVC6_POLNS</name>
<evidence type="ECO:0000256" key="1">
    <source>
        <dbReference type="SAM" id="SignalP"/>
    </source>
</evidence>
<dbReference type="GO" id="GO:0005886">
    <property type="term" value="C:plasma membrane"/>
    <property type="evidence" value="ECO:0007669"/>
    <property type="project" value="TreeGrafter"/>
</dbReference>
<feature type="chain" id="PRO_5002770289" evidence="1">
    <location>
        <begin position="21"/>
        <end position="265"/>
    </location>
</feature>
<keyword evidence="1" id="KW-0732">Signal</keyword>
<dbReference type="KEGG" id="pne:Pnec_1137"/>
<dbReference type="PANTHER" id="PTHR30441:SF4">
    <property type="entry name" value="PROTEIN ASMA"/>
    <property type="match status" value="1"/>
</dbReference>
<dbReference type="GO" id="GO:0090313">
    <property type="term" value="P:regulation of protein targeting to membrane"/>
    <property type="evidence" value="ECO:0007669"/>
    <property type="project" value="TreeGrafter"/>
</dbReference>
<gene>
    <name evidence="3" type="ordered locus">Pnec_1137</name>
</gene>
<dbReference type="EMBL" id="CP001010">
    <property type="protein sequence ID" value="ACB44303.1"/>
    <property type="molecule type" value="Genomic_DNA"/>
</dbReference>
<dbReference type="InterPro" id="IPR007844">
    <property type="entry name" value="AsmA"/>
</dbReference>
<dbReference type="HOGENOM" id="CLU_1049111_0_0_4"/>
<evidence type="ECO:0000313" key="3">
    <source>
        <dbReference type="EMBL" id="ACB44303.1"/>
    </source>
</evidence>
<sequence>MACLALLALGAWFAASFVNTSQLTKLLSSSVQEITGRELKITGPVSLNFFPSISVKTEQVSLSNVPWASNPEMLTVKQLELDISIWPLLKGDVEISRIALVGVDANLQTNKAGVGNWNLTPPVLNQNISSGQSVATPDSASDSSFVTLKTLDVIDAQINYQDDNQAPKIILIPKLSLGSSEGRVMILMDAQYAKHSLNLKGKTSSLRNAYFAWNQSPLKMDLDLVLTLNGKSLAITGDIDKTPQVLPQFNVSLISKSFDLAPLIG</sequence>
<protein>
    <submittedName>
        <fullName evidence="3">AsmA family protein</fullName>
    </submittedName>
</protein>